<accession>A0ABD5SUQ5</accession>
<name>A0ABD5SUQ5_9EURY</name>
<evidence type="ECO:0000313" key="3">
    <source>
        <dbReference type="Proteomes" id="UP001596383"/>
    </source>
</evidence>
<dbReference type="EMBL" id="JBHSWV010000511">
    <property type="protein sequence ID" value="MFC6768245.1"/>
    <property type="molecule type" value="Genomic_DNA"/>
</dbReference>
<proteinExistence type="predicted"/>
<gene>
    <name evidence="2" type="ORF">ACFQE6_25555</name>
</gene>
<reference evidence="2 3" key="1">
    <citation type="journal article" date="2019" name="Int. J. Syst. Evol. Microbiol.">
        <title>The Global Catalogue of Microorganisms (GCM) 10K type strain sequencing project: providing services to taxonomists for standard genome sequencing and annotation.</title>
        <authorList>
            <consortium name="The Broad Institute Genomics Platform"/>
            <consortium name="The Broad Institute Genome Sequencing Center for Infectious Disease"/>
            <person name="Wu L."/>
            <person name="Ma J."/>
        </authorList>
    </citation>
    <scope>NUCLEOTIDE SEQUENCE [LARGE SCALE GENOMIC DNA]</scope>
    <source>
        <strain evidence="2 3">LMG 29247</strain>
    </source>
</reference>
<feature type="non-terminal residue" evidence="2">
    <location>
        <position position="1"/>
    </location>
</feature>
<dbReference type="Proteomes" id="UP001596383">
    <property type="component" value="Unassembled WGS sequence"/>
</dbReference>
<feature type="compositionally biased region" description="Basic and acidic residues" evidence="1">
    <location>
        <begin position="128"/>
        <end position="138"/>
    </location>
</feature>
<feature type="region of interest" description="Disordered" evidence="1">
    <location>
        <begin position="1"/>
        <end position="186"/>
    </location>
</feature>
<comment type="caution">
    <text evidence="2">The sequence shown here is derived from an EMBL/GenBank/DDBJ whole genome shotgun (WGS) entry which is preliminary data.</text>
</comment>
<dbReference type="AlphaFoldDB" id="A0ABD5SUQ5"/>
<keyword evidence="3" id="KW-1185">Reference proteome</keyword>
<feature type="compositionally biased region" description="Basic and acidic residues" evidence="1">
    <location>
        <begin position="99"/>
        <end position="114"/>
    </location>
</feature>
<protein>
    <submittedName>
        <fullName evidence="2">Uncharacterized protein</fullName>
    </submittedName>
</protein>
<feature type="compositionally biased region" description="Low complexity" evidence="1">
    <location>
        <begin position="7"/>
        <end position="16"/>
    </location>
</feature>
<organism evidence="2 3">
    <name type="scientific">Natrinema soli</name>
    <dbReference type="NCBI Taxonomy" id="1930624"/>
    <lineage>
        <taxon>Archaea</taxon>
        <taxon>Methanobacteriati</taxon>
        <taxon>Methanobacteriota</taxon>
        <taxon>Stenosarchaea group</taxon>
        <taxon>Halobacteria</taxon>
        <taxon>Halobacteriales</taxon>
        <taxon>Natrialbaceae</taxon>
        <taxon>Natrinema</taxon>
    </lineage>
</organism>
<evidence type="ECO:0000256" key="1">
    <source>
        <dbReference type="SAM" id="MobiDB-lite"/>
    </source>
</evidence>
<sequence>DGRGADGDSPGADGDGPWPPWALEQGTDRSSDSMAIVDSFIDEAEASTQSEPESGVASGRISSDALATSPSEGAPERSTASAPSAEIDGFELRGTPAVSRREGDDDRPESREAEPAGVDAEGTAGGSSRRDRSRRTDEETSGTGGETTNTDEDTTNADGFGTLSGTSETARIDSDSFGTALEPQSDDDRYRALGAALDAGGNVSVRGLLEDDEFLPELPAVESDETRIEFADGCAPVGVPEAATTEQSGFEWVDSGPLETTRLSSR</sequence>
<evidence type="ECO:0000313" key="2">
    <source>
        <dbReference type="EMBL" id="MFC6768245.1"/>
    </source>
</evidence>